<dbReference type="Gene3D" id="1.25.40.10">
    <property type="entry name" value="Tetratricopeptide repeat domain"/>
    <property type="match status" value="1"/>
</dbReference>
<dbReference type="EMBL" id="HG966617">
    <property type="protein sequence ID" value="CDO61296.1"/>
    <property type="molecule type" value="Genomic_DNA"/>
</dbReference>
<organism evidence="1 2">
    <name type="scientific">Candidatus Phaeomarinibacter ectocarpi</name>
    <dbReference type="NCBI Taxonomy" id="1458461"/>
    <lineage>
        <taxon>Bacteria</taxon>
        <taxon>Pseudomonadati</taxon>
        <taxon>Pseudomonadota</taxon>
        <taxon>Alphaproteobacteria</taxon>
        <taxon>Hyphomicrobiales</taxon>
        <taxon>Parvibaculaceae</taxon>
        <taxon>Candidatus Phaeomarinibacter</taxon>
    </lineage>
</organism>
<dbReference type="AlphaFoldDB" id="X5MPC5"/>
<dbReference type="InterPro" id="IPR011990">
    <property type="entry name" value="TPR-like_helical_dom_sf"/>
</dbReference>
<keyword evidence="2" id="KW-1185">Reference proteome</keyword>
<proteinExistence type="predicted"/>
<gene>
    <name evidence="1" type="ORF">BN1012_Phect3084</name>
</gene>
<evidence type="ECO:0000313" key="2">
    <source>
        <dbReference type="Proteomes" id="UP000032160"/>
    </source>
</evidence>
<dbReference type="OrthoDB" id="8451540at2"/>
<name>X5MPC5_9HYPH</name>
<evidence type="ECO:0008006" key="3">
    <source>
        <dbReference type="Google" id="ProtNLM"/>
    </source>
</evidence>
<evidence type="ECO:0000313" key="1">
    <source>
        <dbReference type="EMBL" id="CDO61296.1"/>
    </source>
</evidence>
<dbReference type="HOGENOM" id="CLU_1259535_0_0_5"/>
<sequence>MFPTMTRMFLVCSLTVGTAWLGLMVVDAEKGFVPSANAQTAPDPRETGAEAVRRRQAEQADKEGESLTGEYWTPFELASAGRCDEAMNDLQVLANRGRGYENAQHALGLCKIRTGSTAEGKEWVERAAQAGLADAQASHLRGYLEGHTDYHPYHVAAKWLYLYETNPLRLAIGTENALDVSEVQAIRGSIPRTEYLRGVQAARNWTPVFWTNTAQSTSE</sequence>
<accession>X5MPC5</accession>
<dbReference type="STRING" id="1458461.BN1012_Phect3084"/>
<dbReference type="Proteomes" id="UP000032160">
    <property type="component" value="Chromosome I"/>
</dbReference>
<dbReference type="SUPFAM" id="SSF81901">
    <property type="entry name" value="HCP-like"/>
    <property type="match status" value="1"/>
</dbReference>
<reference evidence="1 2" key="1">
    <citation type="journal article" date="2014" name="Front. Genet.">
        <title>Genome and metabolic network of "Candidatus Phaeomarinobacter ectocarpi" Ec32, a new candidate genus of Alphaproteobacteria frequently associated with brown algae.</title>
        <authorList>
            <person name="Dittami S.M."/>
            <person name="Barbeyron T."/>
            <person name="Boyen C."/>
            <person name="Cambefort J."/>
            <person name="Collet G."/>
            <person name="Delage L."/>
            <person name="Gobet A."/>
            <person name="Groisillier A."/>
            <person name="Leblanc C."/>
            <person name="Michel G."/>
            <person name="Scornet D."/>
            <person name="Siegel A."/>
            <person name="Tapia J.E."/>
            <person name="Tonon T."/>
        </authorList>
    </citation>
    <scope>NUCLEOTIDE SEQUENCE [LARGE SCALE GENOMIC DNA]</scope>
    <source>
        <strain evidence="1 2">Ec32</strain>
    </source>
</reference>
<protein>
    <recommendedName>
        <fullName evidence="3">Sel1 repeat family protein</fullName>
    </recommendedName>
</protein>
<dbReference type="KEGG" id="pect:BN1012_Phect3084"/>
<dbReference type="RefSeq" id="WP_043949126.1">
    <property type="nucleotide sequence ID" value="NZ_HG966617.1"/>
</dbReference>